<accession>A0A485KSG2</accession>
<reference evidence="4 5" key="1">
    <citation type="submission" date="2019-03" db="EMBL/GenBank/DDBJ databases">
        <authorList>
            <person name="Gaulin E."/>
            <person name="Dumas B."/>
        </authorList>
    </citation>
    <scope>NUCLEOTIDE SEQUENCE [LARGE SCALE GENOMIC DNA]</scope>
    <source>
        <strain evidence="4">CBS 568.67</strain>
    </source>
</reference>
<dbReference type="PRINTS" id="PR00633">
    <property type="entry name" value="RCCNDNSATION"/>
</dbReference>
<evidence type="ECO:0000256" key="1">
    <source>
        <dbReference type="ARBA" id="ARBA00022737"/>
    </source>
</evidence>
<dbReference type="Proteomes" id="UP000332933">
    <property type="component" value="Unassembled WGS sequence"/>
</dbReference>
<evidence type="ECO:0000313" key="3">
    <source>
        <dbReference type="EMBL" id="KAF0698327.1"/>
    </source>
</evidence>
<dbReference type="PANTHER" id="PTHR22870">
    <property type="entry name" value="REGULATOR OF CHROMOSOME CONDENSATION"/>
    <property type="match status" value="1"/>
</dbReference>
<feature type="repeat" description="RCC1" evidence="2">
    <location>
        <begin position="182"/>
        <end position="242"/>
    </location>
</feature>
<feature type="repeat" description="RCC1" evidence="2">
    <location>
        <begin position="42"/>
        <end position="83"/>
    </location>
</feature>
<dbReference type="InterPro" id="IPR051210">
    <property type="entry name" value="Ub_ligase/GEF_domain"/>
</dbReference>
<feature type="repeat" description="RCC1" evidence="2">
    <location>
        <begin position="243"/>
        <end position="292"/>
    </location>
</feature>
<evidence type="ECO:0000313" key="4">
    <source>
        <dbReference type="EMBL" id="VFT87915.1"/>
    </source>
</evidence>
<dbReference type="PANTHER" id="PTHR22870:SF360">
    <property type="entry name" value="ULTRAVIOLET-B RECEPTOR UVR8"/>
    <property type="match status" value="1"/>
</dbReference>
<dbReference type="EMBL" id="VJMH01005247">
    <property type="protein sequence ID" value="KAF0698327.1"/>
    <property type="molecule type" value="Genomic_DNA"/>
</dbReference>
<dbReference type="Pfam" id="PF13540">
    <property type="entry name" value="RCC1_2"/>
    <property type="match status" value="1"/>
</dbReference>
<dbReference type="InterPro" id="IPR000408">
    <property type="entry name" value="Reg_chr_condens"/>
</dbReference>
<dbReference type="PROSITE" id="PS50012">
    <property type="entry name" value="RCC1_3"/>
    <property type="match status" value="5"/>
</dbReference>
<dbReference type="Gene3D" id="2.130.10.30">
    <property type="entry name" value="Regulator of chromosome condensation 1/beta-lactamase-inhibitor protein II"/>
    <property type="match status" value="2"/>
</dbReference>
<dbReference type="SUPFAM" id="SSF50985">
    <property type="entry name" value="RCC1/BLIP-II"/>
    <property type="match status" value="1"/>
</dbReference>
<dbReference type="InterPro" id="IPR009091">
    <property type="entry name" value="RCC1/BLIP-II"/>
</dbReference>
<dbReference type="EMBL" id="CAADRA010005268">
    <property type="protein sequence ID" value="VFT87915.1"/>
    <property type="molecule type" value="Genomic_DNA"/>
</dbReference>
<protein>
    <submittedName>
        <fullName evidence="4">Aste57867_11047 protein</fullName>
    </submittedName>
</protein>
<dbReference type="PROSITE" id="PS00626">
    <property type="entry name" value="RCC1_2"/>
    <property type="match status" value="3"/>
</dbReference>
<evidence type="ECO:0000256" key="2">
    <source>
        <dbReference type="PROSITE-ProRule" id="PRU00235"/>
    </source>
</evidence>
<reference evidence="3" key="2">
    <citation type="submission" date="2019-06" db="EMBL/GenBank/DDBJ databases">
        <title>Genomics analysis of Aphanomyces spp. identifies a new class of oomycete effector associated with host adaptation.</title>
        <authorList>
            <person name="Gaulin E."/>
        </authorList>
    </citation>
    <scope>NUCLEOTIDE SEQUENCE</scope>
    <source>
        <strain evidence="3">CBS 578.67</strain>
    </source>
</reference>
<feature type="repeat" description="RCC1" evidence="2">
    <location>
        <begin position="133"/>
        <end position="181"/>
    </location>
</feature>
<proteinExistence type="predicted"/>
<keyword evidence="1" id="KW-0677">Repeat</keyword>
<feature type="repeat" description="RCC1" evidence="2">
    <location>
        <begin position="84"/>
        <end position="132"/>
    </location>
</feature>
<dbReference type="OrthoDB" id="10256179at2759"/>
<evidence type="ECO:0000313" key="5">
    <source>
        <dbReference type="Proteomes" id="UP000332933"/>
    </source>
</evidence>
<organism evidence="4 5">
    <name type="scientific">Aphanomyces stellatus</name>
    <dbReference type="NCBI Taxonomy" id="120398"/>
    <lineage>
        <taxon>Eukaryota</taxon>
        <taxon>Sar</taxon>
        <taxon>Stramenopiles</taxon>
        <taxon>Oomycota</taxon>
        <taxon>Saprolegniomycetes</taxon>
        <taxon>Saprolegniales</taxon>
        <taxon>Verrucalvaceae</taxon>
        <taxon>Aphanomyces</taxon>
    </lineage>
</organism>
<keyword evidence="5" id="KW-1185">Reference proteome</keyword>
<dbReference type="Pfam" id="PF00415">
    <property type="entry name" value="RCC1"/>
    <property type="match status" value="2"/>
</dbReference>
<name>A0A485KSG2_9STRA</name>
<gene>
    <name evidence="4" type="primary">Aste57867_11047</name>
    <name evidence="3" type="ORF">As57867_011005</name>
    <name evidence="4" type="ORF">ASTE57867_11047</name>
</gene>
<sequence length="342" mass="35573">MAAVVGFGGYGSFGEMVRFESDEGDVIAIAAGHTVSFAALAKTLVGWGKAFHGELPTPSPVRWSLSVQSIACGGSHVLVCTTSGACLTWGHHFYREILVPKEVALPTLPSGKHVHAVEVAAGESHSLVLDTDGHVYSWGSNAYGQCGVDETEDATTVFLVSMPTAKCIAAGTNHSAVVTTTGLLYTFGWGLYHQLGQGTTENVSTPTCVQSLEGVGAFDGQHFSGLASVACGAWHTAALTTTGDVYTWGWGQHGQLGHATLTSQPHPALLDVEFTATAIACGTRHTTVLAHDGVVHRWGFVAPCASLVAGKSDAPNTTHTVVPNISTCKHLAAGAYHDLLVV</sequence>
<dbReference type="AlphaFoldDB" id="A0A485KSG2"/>